<evidence type="ECO:0000313" key="1">
    <source>
        <dbReference type="EMBL" id="KAE9402875.1"/>
    </source>
</evidence>
<gene>
    <name evidence="1" type="ORF">BT96DRAFT_990717</name>
</gene>
<protein>
    <submittedName>
        <fullName evidence="1">Uncharacterized protein</fullName>
    </submittedName>
</protein>
<sequence length="183" mass="20849">MVSNGGDINLGGRLVHVEGRGRGKGRGPKTRKKLRSRIDHIVLQDHIQPLLLCRQAGHGHLVDQHQVWKLPDIRGADPILAVGHLDMKNPLDLVKVELTLECTWLSRKSTNNTMSETFMNLLSGKSSWFLPTSLNPGHSRRKFGHERDLRLTVDILHLIKHLICIKEKAHVSETREIHRMKQE</sequence>
<organism evidence="1 2">
    <name type="scientific">Gymnopus androsaceus JB14</name>
    <dbReference type="NCBI Taxonomy" id="1447944"/>
    <lineage>
        <taxon>Eukaryota</taxon>
        <taxon>Fungi</taxon>
        <taxon>Dikarya</taxon>
        <taxon>Basidiomycota</taxon>
        <taxon>Agaricomycotina</taxon>
        <taxon>Agaricomycetes</taxon>
        <taxon>Agaricomycetidae</taxon>
        <taxon>Agaricales</taxon>
        <taxon>Marasmiineae</taxon>
        <taxon>Omphalotaceae</taxon>
        <taxon>Gymnopus</taxon>
    </lineage>
</organism>
<dbReference type="Proteomes" id="UP000799118">
    <property type="component" value="Unassembled WGS sequence"/>
</dbReference>
<accession>A0A6A4I257</accession>
<dbReference type="AlphaFoldDB" id="A0A6A4I257"/>
<dbReference type="EMBL" id="ML769430">
    <property type="protein sequence ID" value="KAE9402875.1"/>
    <property type="molecule type" value="Genomic_DNA"/>
</dbReference>
<proteinExistence type="predicted"/>
<name>A0A6A4I257_9AGAR</name>
<keyword evidence="2" id="KW-1185">Reference proteome</keyword>
<reference evidence="1" key="1">
    <citation type="journal article" date="2019" name="Environ. Microbiol.">
        <title>Fungal ecological strategies reflected in gene transcription - a case study of two litter decomposers.</title>
        <authorList>
            <person name="Barbi F."/>
            <person name="Kohler A."/>
            <person name="Barry K."/>
            <person name="Baskaran P."/>
            <person name="Daum C."/>
            <person name="Fauchery L."/>
            <person name="Ihrmark K."/>
            <person name="Kuo A."/>
            <person name="LaButti K."/>
            <person name="Lipzen A."/>
            <person name="Morin E."/>
            <person name="Grigoriev I.V."/>
            <person name="Henrissat B."/>
            <person name="Lindahl B."/>
            <person name="Martin F."/>
        </authorList>
    </citation>
    <scope>NUCLEOTIDE SEQUENCE</scope>
    <source>
        <strain evidence="1">JB14</strain>
    </source>
</reference>
<evidence type="ECO:0000313" key="2">
    <source>
        <dbReference type="Proteomes" id="UP000799118"/>
    </source>
</evidence>